<dbReference type="RefSeq" id="WP_119753425.1">
    <property type="nucleotide sequence ID" value="NZ_CP032382.1"/>
</dbReference>
<dbReference type="SUPFAM" id="SSF51735">
    <property type="entry name" value="NAD(P)-binding Rossmann-fold domains"/>
    <property type="match status" value="1"/>
</dbReference>
<dbReference type="EMBL" id="CP032382">
    <property type="protein sequence ID" value="AYB30121.1"/>
    <property type="molecule type" value="Genomic_DNA"/>
</dbReference>
<reference evidence="5" key="1">
    <citation type="submission" date="2018-09" db="EMBL/GenBank/DDBJ databases">
        <title>Chryseolinea sp. KIS68-18 isolated from soil.</title>
        <authorList>
            <person name="Weon H.-Y."/>
            <person name="Kwon S.-W."/>
            <person name="Lee S.A."/>
        </authorList>
    </citation>
    <scope>NUCLEOTIDE SEQUENCE [LARGE SCALE GENOMIC DNA]</scope>
    <source>
        <strain evidence="5">KIS68-18</strain>
    </source>
</reference>
<sequence>MKTALIAGSTGLIGSQLLSLLLKNPEYVKVIALTRVDLAPHPKLTQIKVEFGSLGENSSALKADDVYCCLGTTMAKAGSKENFYQVDFYYPFLLAKTSRSVGAKKFMLVSALGANKSSSIYYNQVKGEIEEAISSVAFDAVHIFRPSLLLGPRTEKRSAEDAAKFFYKALGFLIPKKYKAIQSAKVARAMQHFAAEDKKGIFIHESADLQRF</sequence>
<dbReference type="Proteomes" id="UP000266183">
    <property type="component" value="Chromosome"/>
</dbReference>
<dbReference type="InterPro" id="IPR036291">
    <property type="entry name" value="NAD(P)-bd_dom_sf"/>
</dbReference>
<dbReference type="AlphaFoldDB" id="A0A385SI39"/>
<evidence type="ECO:0000256" key="1">
    <source>
        <dbReference type="ARBA" id="ARBA00004370"/>
    </source>
</evidence>
<name>A0A385SI39_9BACT</name>
<dbReference type="OrthoDB" id="9798632at2"/>
<dbReference type="GO" id="GO:0016020">
    <property type="term" value="C:membrane"/>
    <property type="evidence" value="ECO:0007669"/>
    <property type="project" value="UniProtKB-SubCell"/>
</dbReference>
<keyword evidence="2" id="KW-0472">Membrane</keyword>
<evidence type="ECO:0000313" key="4">
    <source>
        <dbReference type="EMBL" id="AYB30121.1"/>
    </source>
</evidence>
<evidence type="ECO:0000313" key="5">
    <source>
        <dbReference type="Proteomes" id="UP000266183"/>
    </source>
</evidence>
<dbReference type="InterPro" id="IPR001509">
    <property type="entry name" value="Epimerase_deHydtase"/>
</dbReference>
<dbReference type="PANTHER" id="PTHR14097:SF7">
    <property type="entry name" value="OXIDOREDUCTASE HTATIP2"/>
    <property type="match status" value="1"/>
</dbReference>
<accession>A0A385SI39</accession>
<dbReference type="PANTHER" id="PTHR14097">
    <property type="entry name" value="OXIDOREDUCTASE HTATIP2"/>
    <property type="match status" value="1"/>
</dbReference>
<organism evidence="4 5">
    <name type="scientific">Chryseolinea soli</name>
    <dbReference type="NCBI Taxonomy" id="2321403"/>
    <lineage>
        <taxon>Bacteria</taxon>
        <taxon>Pseudomonadati</taxon>
        <taxon>Bacteroidota</taxon>
        <taxon>Cytophagia</taxon>
        <taxon>Cytophagales</taxon>
        <taxon>Fulvivirgaceae</taxon>
        <taxon>Chryseolinea</taxon>
    </lineage>
</organism>
<evidence type="ECO:0000256" key="2">
    <source>
        <dbReference type="ARBA" id="ARBA00023136"/>
    </source>
</evidence>
<keyword evidence="5" id="KW-1185">Reference proteome</keyword>
<protein>
    <submittedName>
        <fullName evidence="4">NAD-dependent epimerase/dehydratase family protein</fullName>
    </submittedName>
</protein>
<gene>
    <name evidence="4" type="ORF">D4L85_05790</name>
</gene>
<evidence type="ECO:0000259" key="3">
    <source>
        <dbReference type="Pfam" id="PF01370"/>
    </source>
</evidence>
<dbReference type="KEGG" id="chk:D4L85_05790"/>
<feature type="domain" description="NAD-dependent epimerase/dehydratase" evidence="3">
    <location>
        <begin position="4"/>
        <end position="111"/>
    </location>
</feature>
<comment type="subcellular location">
    <subcellularLocation>
        <location evidence="1">Membrane</location>
    </subcellularLocation>
</comment>
<proteinExistence type="predicted"/>
<dbReference type="Gene3D" id="3.40.50.720">
    <property type="entry name" value="NAD(P)-binding Rossmann-like Domain"/>
    <property type="match status" value="1"/>
</dbReference>
<dbReference type="Pfam" id="PF01370">
    <property type="entry name" value="Epimerase"/>
    <property type="match status" value="1"/>
</dbReference>